<name>A0A059WKT3_STRNR</name>
<sequence length="370" mass="39603">MPDPSPDTTAFRAVVDAEIAPLADRFDRDERVPDETLARLGELGWWGAILPTDVGGAGMDMVTLGALHEEVGRGCSSVRSLLTVHSMVAHAVARWGSADQRERWLPRLASGQALGAFCLTEPEGGSDAAQLATTATRDTTGHLLDGHKRWITGGQLATLLLVFARTERGVTAFLVERDTPGLTIRPRTGMLGTTASMLAEIDFDRCPLGADAVLGPEGFALATVLTGVLDIGRYSVACGCVGILQACMEASAGHTGRKGNRPAPLGDHQLVRRMLTRMVTDVRAARLLCREAGRLKDDNDPRTIMATWIAKYFAATAASRAAADAVQLHGAAGCSTDHPVQRYYRDAKVMEIIEGSTQVQEVQIAEEAYK</sequence>
<dbReference type="STRING" id="68570.DC74_8038"/>
<dbReference type="Gene3D" id="1.10.540.10">
    <property type="entry name" value="Acyl-CoA dehydrogenase/oxidase, N-terminal domain"/>
    <property type="match status" value="1"/>
</dbReference>
<evidence type="ECO:0000313" key="6">
    <source>
        <dbReference type="EMBL" id="GCB87514.1"/>
    </source>
</evidence>
<comment type="similarity">
    <text evidence="2 5">Belongs to the acyl-CoA dehydrogenase family.</text>
</comment>
<keyword evidence="5" id="KW-0560">Oxidoreductase</keyword>
<dbReference type="PANTHER" id="PTHR43884:SF12">
    <property type="entry name" value="ISOVALERYL-COA DEHYDROGENASE, MITOCHONDRIAL-RELATED"/>
    <property type="match status" value="1"/>
</dbReference>
<evidence type="ECO:0000256" key="2">
    <source>
        <dbReference type="ARBA" id="ARBA00009347"/>
    </source>
</evidence>
<dbReference type="GO" id="GO:0003995">
    <property type="term" value="F:acyl-CoA dehydrogenase activity"/>
    <property type="evidence" value="ECO:0007669"/>
    <property type="project" value="TreeGrafter"/>
</dbReference>
<comment type="caution">
    <text evidence="6">The sequence shown here is derived from an EMBL/GenBank/DDBJ whole genome shotgun (WGS) entry which is preliminary data.</text>
</comment>
<dbReference type="Pfam" id="PF02770">
    <property type="entry name" value="Acyl-CoA_dh_M"/>
    <property type="match status" value="1"/>
</dbReference>
<dbReference type="PANTHER" id="PTHR43884">
    <property type="entry name" value="ACYL-COA DEHYDROGENASE"/>
    <property type="match status" value="1"/>
</dbReference>
<dbReference type="SUPFAM" id="SSF47203">
    <property type="entry name" value="Acyl-CoA dehydrogenase C-terminal domain-like"/>
    <property type="match status" value="1"/>
</dbReference>
<dbReference type="eggNOG" id="COG1960">
    <property type="taxonomic scope" value="Bacteria"/>
</dbReference>
<dbReference type="RefSeq" id="WP_016575865.1">
    <property type="nucleotide sequence ID" value="NZ_BHXC01000001.1"/>
</dbReference>
<accession>A0A059WKT3</accession>
<evidence type="ECO:0000256" key="4">
    <source>
        <dbReference type="ARBA" id="ARBA00022827"/>
    </source>
</evidence>
<organism evidence="6 7">
    <name type="scientific">Streptomyces noursei</name>
    <name type="common">Streptomyces albulus</name>
    <dbReference type="NCBI Taxonomy" id="1971"/>
    <lineage>
        <taxon>Bacteria</taxon>
        <taxon>Bacillati</taxon>
        <taxon>Actinomycetota</taxon>
        <taxon>Actinomycetes</taxon>
        <taxon>Kitasatosporales</taxon>
        <taxon>Streptomycetaceae</taxon>
        <taxon>Streptomyces</taxon>
    </lineage>
</organism>
<evidence type="ECO:0000256" key="5">
    <source>
        <dbReference type="RuleBase" id="RU362125"/>
    </source>
</evidence>
<dbReference type="InterPro" id="IPR013786">
    <property type="entry name" value="AcylCoA_DH/ox_N"/>
</dbReference>
<dbReference type="InterPro" id="IPR036250">
    <property type="entry name" value="AcylCo_DH-like_C"/>
</dbReference>
<dbReference type="AlphaFoldDB" id="A0A059WKT3"/>
<gene>
    <name evidence="6" type="ORF">SALB_00165</name>
</gene>
<reference evidence="6 7" key="1">
    <citation type="journal article" date="2019" name="Microbiol. Resour. Announc.">
        <title>Draft Genome Sequence of the Most Traditional epsilon-Poly-l-Lysine Producer, Streptomyces albulus NBRC14147.</title>
        <authorList>
            <person name="Yamanaka K."/>
            <person name="Hamano Y."/>
        </authorList>
    </citation>
    <scope>NUCLEOTIDE SEQUENCE [LARGE SCALE GENOMIC DNA]</scope>
    <source>
        <strain evidence="6 7">NBRC 14147</strain>
    </source>
</reference>
<dbReference type="InterPro" id="IPR006091">
    <property type="entry name" value="Acyl-CoA_Oxase/DH_mid-dom"/>
</dbReference>
<dbReference type="GO" id="GO:0050660">
    <property type="term" value="F:flavin adenine dinucleotide binding"/>
    <property type="evidence" value="ECO:0007669"/>
    <property type="project" value="InterPro"/>
</dbReference>
<dbReference type="Pfam" id="PF00441">
    <property type="entry name" value="Acyl-CoA_dh_1"/>
    <property type="match status" value="1"/>
</dbReference>
<evidence type="ECO:0000256" key="3">
    <source>
        <dbReference type="ARBA" id="ARBA00022630"/>
    </source>
</evidence>
<dbReference type="InterPro" id="IPR009100">
    <property type="entry name" value="AcylCoA_DH/oxidase_NM_dom_sf"/>
</dbReference>
<dbReference type="PIRSF" id="PIRSF016578">
    <property type="entry name" value="HsaA"/>
    <property type="match status" value="1"/>
</dbReference>
<dbReference type="SUPFAM" id="SSF56645">
    <property type="entry name" value="Acyl-CoA dehydrogenase NM domain-like"/>
    <property type="match status" value="1"/>
</dbReference>
<dbReference type="Gene3D" id="1.20.140.10">
    <property type="entry name" value="Butyryl-CoA Dehydrogenase, subunit A, domain 3"/>
    <property type="match status" value="1"/>
</dbReference>
<dbReference type="Gene3D" id="2.40.110.10">
    <property type="entry name" value="Butyryl-CoA Dehydrogenase, subunit A, domain 2"/>
    <property type="match status" value="1"/>
</dbReference>
<dbReference type="InterPro" id="IPR037069">
    <property type="entry name" value="AcylCoA_DH/ox_N_sf"/>
</dbReference>
<dbReference type="InterPro" id="IPR046373">
    <property type="entry name" value="Acyl-CoA_Oxase/DH_mid-dom_sf"/>
</dbReference>
<dbReference type="Pfam" id="PF02771">
    <property type="entry name" value="Acyl-CoA_dh_N"/>
    <property type="match status" value="1"/>
</dbReference>
<evidence type="ECO:0000256" key="1">
    <source>
        <dbReference type="ARBA" id="ARBA00001974"/>
    </source>
</evidence>
<keyword evidence="4 5" id="KW-0274">FAD</keyword>
<dbReference type="Proteomes" id="UP000288351">
    <property type="component" value="Unassembled WGS sequence"/>
</dbReference>
<evidence type="ECO:0000313" key="7">
    <source>
        <dbReference type="Proteomes" id="UP000288351"/>
    </source>
</evidence>
<dbReference type="InterPro" id="IPR009075">
    <property type="entry name" value="AcylCo_DH/oxidase_C"/>
</dbReference>
<protein>
    <submittedName>
        <fullName evidence="6">Acyl-CoA dehydrogenase</fullName>
    </submittedName>
</protein>
<dbReference type="EMBL" id="BHXC01000001">
    <property type="protein sequence ID" value="GCB87514.1"/>
    <property type="molecule type" value="Genomic_DNA"/>
</dbReference>
<comment type="cofactor">
    <cofactor evidence="1 5">
        <name>FAD</name>
        <dbReference type="ChEBI" id="CHEBI:57692"/>
    </cofactor>
</comment>
<keyword evidence="3 5" id="KW-0285">Flavoprotein</keyword>
<proteinExistence type="inferred from homology"/>